<dbReference type="RefSeq" id="XP_013901207.1">
    <property type="nucleotide sequence ID" value="XM_014045753.1"/>
</dbReference>
<keyword evidence="1" id="KW-0175">Coiled coil</keyword>
<reference evidence="3 4" key="1">
    <citation type="journal article" date="2013" name="BMC Genomics">
        <title>Reconstruction of the lipid metabolism for the microalga Monoraphidium neglectum from its genome sequence reveals characteristics suitable for biofuel production.</title>
        <authorList>
            <person name="Bogen C."/>
            <person name="Al-Dilaimi A."/>
            <person name="Albersmeier A."/>
            <person name="Wichmann J."/>
            <person name="Grundmann M."/>
            <person name="Rupp O."/>
            <person name="Lauersen K.J."/>
            <person name="Blifernez-Klassen O."/>
            <person name="Kalinowski J."/>
            <person name="Goesmann A."/>
            <person name="Mussgnug J.H."/>
            <person name="Kruse O."/>
        </authorList>
    </citation>
    <scope>NUCLEOTIDE SEQUENCE [LARGE SCALE GENOMIC DNA]</scope>
    <source>
        <strain evidence="3 4">SAG 48.87</strain>
    </source>
</reference>
<accession>A0A0D2JTH4</accession>
<proteinExistence type="predicted"/>
<feature type="coiled-coil region" evidence="1">
    <location>
        <begin position="333"/>
        <end position="389"/>
    </location>
</feature>
<dbReference type="GeneID" id="25738650"/>
<dbReference type="AlphaFoldDB" id="A0A0D2JTH4"/>
<keyword evidence="4" id="KW-1185">Reference proteome</keyword>
<evidence type="ECO:0000256" key="1">
    <source>
        <dbReference type="SAM" id="Coils"/>
    </source>
</evidence>
<feature type="coiled-coil region" evidence="1">
    <location>
        <begin position="251"/>
        <end position="285"/>
    </location>
</feature>
<gene>
    <name evidence="3" type="ORF">MNEG_5773</name>
</gene>
<evidence type="ECO:0000313" key="4">
    <source>
        <dbReference type="Proteomes" id="UP000054498"/>
    </source>
</evidence>
<organism evidence="3 4">
    <name type="scientific">Monoraphidium neglectum</name>
    <dbReference type="NCBI Taxonomy" id="145388"/>
    <lineage>
        <taxon>Eukaryota</taxon>
        <taxon>Viridiplantae</taxon>
        <taxon>Chlorophyta</taxon>
        <taxon>core chlorophytes</taxon>
        <taxon>Chlorophyceae</taxon>
        <taxon>CS clade</taxon>
        <taxon>Sphaeropleales</taxon>
        <taxon>Selenastraceae</taxon>
        <taxon>Monoraphidium</taxon>
    </lineage>
</organism>
<sequence length="420" mass="44464">MDDAGQGTGDDTLRHERRRSAELWRIQQLLAQVTALKAQNRALACQLADTKQKLEESEISETIARQRAMDYYTQGVELSVLRGELADASRRRGWADYEAQKLQDEVGELRAALAASRAAHQARAAMEAQRDRLLEHVRVLEGLLAEAGARAPRRPGGVVAAGMAAAQGREGGGGGGGTALLHSLALPALPAPAARSRDGSGLGEATAPALPRPARGGSAAAAGPPERHADWDASSDGHCSSDDDAAACEEQTALQGEVAALQLQLEAAQARLLDARAARALERRELLLRLQGGDRARARLQDVSARASKALADKDRAVAENAELAELRARRAQQHAREELARALTRGAEAERQAARRQRALEARAEAQGEELREMARRHAEEVAALRAQLAAAAGAGGGSEHEGILLMISSDGGHSVPAD</sequence>
<evidence type="ECO:0000313" key="3">
    <source>
        <dbReference type="EMBL" id="KIZ02188.1"/>
    </source>
</evidence>
<dbReference type="KEGG" id="mng:MNEG_5773"/>
<evidence type="ECO:0000256" key="2">
    <source>
        <dbReference type="SAM" id="MobiDB-lite"/>
    </source>
</evidence>
<feature type="coiled-coil region" evidence="1">
    <location>
        <begin position="26"/>
        <end position="53"/>
    </location>
</feature>
<name>A0A0D2JTH4_9CHLO</name>
<feature type="compositionally biased region" description="Low complexity" evidence="2">
    <location>
        <begin position="205"/>
        <end position="224"/>
    </location>
</feature>
<protein>
    <submittedName>
        <fullName evidence="3">Uncharacterized protein</fullName>
    </submittedName>
</protein>
<feature type="region of interest" description="Disordered" evidence="2">
    <location>
        <begin position="191"/>
        <end position="245"/>
    </location>
</feature>
<dbReference type="EMBL" id="KK101101">
    <property type="protein sequence ID" value="KIZ02188.1"/>
    <property type="molecule type" value="Genomic_DNA"/>
</dbReference>
<dbReference type="Proteomes" id="UP000054498">
    <property type="component" value="Unassembled WGS sequence"/>
</dbReference>